<dbReference type="AlphaFoldDB" id="A0A5K1U2F3"/>
<name>A0A5K1U2F3_ENTHI</name>
<dbReference type="VEuPathDB" id="AmoebaDB:EHI5A_055190"/>
<keyword evidence="1" id="KW-0472">Membrane</keyword>
<accession>A0A5K1U2F3</accession>
<evidence type="ECO:0000313" key="3">
    <source>
        <dbReference type="Proteomes" id="UP000078387"/>
    </source>
</evidence>
<evidence type="ECO:0000313" key="2">
    <source>
        <dbReference type="EMBL" id="GAT93844.1"/>
    </source>
</evidence>
<dbReference type="Proteomes" id="UP000078387">
    <property type="component" value="Unassembled WGS sequence"/>
</dbReference>
<dbReference type="OMA" id="TATEMFI"/>
<reference evidence="2 3" key="1">
    <citation type="submission" date="2016-05" db="EMBL/GenBank/DDBJ databases">
        <title>First whole genome sequencing of Entamoeba histolytica HM1:IMSS-clone-6.</title>
        <authorList>
            <person name="Mukherjee Avik.K."/>
            <person name="Izumyama S."/>
            <person name="Nakada-Tsukui K."/>
            <person name="Nozaki T."/>
        </authorList>
    </citation>
    <scope>NUCLEOTIDE SEQUENCE [LARGE SCALE GENOMIC DNA]</scope>
    <source>
        <strain evidence="2 3">HM1:IMSS clone 6</strain>
    </source>
</reference>
<proteinExistence type="predicted"/>
<feature type="transmembrane region" description="Helical" evidence="1">
    <location>
        <begin position="296"/>
        <end position="320"/>
    </location>
</feature>
<evidence type="ECO:0000256" key="1">
    <source>
        <dbReference type="SAM" id="Phobius"/>
    </source>
</evidence>
<protein>
    <submittedName>
        <fullName evidence="2">Uncharacterized protein</fullName>
    </submittedName>
</protein>
<keyword evidence="1" id="KW-1133">Transmembrane helix</keyword>
<gene>
    <name evidence="2" type="ORF">CL6EHI_008150</name>
</gene>
<sequence length="332" mass="38153">MILFYTVVTLCFAIQNNNDLRQILQRSDFVINSADKFIDDFRNTLKKSTIATEMFIQKEPPKLHKKEQIKRIHSIQKSPTNRKYIKSTQPLITSHEPMKITSLNQRITEFPYFTPMLNVNEFTQTKDKCNPHAPSYGYYIPIVIPPKKMLRVSTCNKDTTVFTPISVTYNEQCLQVIQRKCRLWNGNIIEYLPKGNKGMEAIVRVGASNVKNATVRITVYTVPITEKNKLKLEQGHVMRGNVQQSTVKVTTKDGDIVPRIDFKNNTQTTHTSDNIISQPNHTIQLLEKDFHKMGGWFKVCIAILISILVLTVGVIIFGSFRESQLPEQYSPF</sequence>
<dbReference type="VEuPathDB" id="AmoebaDB:KM1_066020"/>
<dbReference type="VEuPathDB" id="AmoebaDB:EHI8A_028540"/>
<dbReference type="VEuPathDB" id="AmoebaDB:EHI7A_031160"/>
<organism evidence="2 3">
    <name type="scientific">Entamoeba histolytica</name>
    <dbReference type="NCBI Taxonomy" id="5759"/>
    <lineage>
        <taxon>Eukaryota</taxon>
        <taxon>Amoebozoa</taxon>
        <taxon>Evosea</taxon>
        <taxon>Archamoebae</taxon>
        <taxon>Mastigamoebida</taxon>
        <taxon>Entamoebidae</taxon>
        <taxon>Entamoeba</taxon>
    </lineage>
</organism>
<comment type="caution">
    <text evidence="2">The sequence shown here is derived from an EMBL/GenBank/DDBJ whole genome shotgun (WGS) entry which is preliminary data.</text>
</comment>
<keyword evidence="1" id="KW-0812">Transmembrane</keyword>
<dbReference type="VEuPathDB" id="AmoebaDB:EHI_008150"/>
<dbReference type="EMBL" id="BDEQ01000001">
    <property type="protein sequence ID" value="GAT93844.1"/>
    <property type="molecule type" value="Genomic_DNA"/>
</dbReference>